<evidence type="ECO:0000256" key="2">
    <source>
        <dbReference type="ARBA" id="ARBA00023015"/>
    </source>
</evidence>
<dbReference type="GO" id="GO:0016987">
    <property type="term" value="F:sigma factor activity"/>
    <property type="evidence" value="ECO:0007669"/>
    <property type="project" value="UniProtKB-KW"/>
</dbReference>
<reference evidence="9 10" key="1">
    <citation type="submission" date="2013-08" db="EMBL/GenBank/DDBJ databases">
        <title>The genome sequence of Knoellia sinensis.</title>
        <authorList>
            <person name="Zhu W."/>
            <person name="Wang G."/>
        </authorList>
    </citation>
    <scope>NUCLEOTIDE SEQUENCE [LARGE SCALE GENOMIC DNA]</scope>
    <source>
        <strain evidence="9 10">KCTC 19936</strain>
    </source>
</reference>
<dbReference type="Pfam" id="PF08281">
    <property type="entry name" value="Sigma70_r4_2"/>
    <property type="match status" value="1"/>
</dbReference>
<dbReference type="STRING" id="1385520.N802_18825"/>
<keyword evidence="4" id="KW-0804">Transcription</keyword>
<dbReference type="eggNOG" id="COG4941">
    <property type="taxonomic scope" value="Bacteria"/>
</dbReference>
<dbReference type="InterPro" id="IPR046531">
    <property type="entry name" value="DUF6596"/>
</dbReference>
<dbReference type="Pfam" id="PF04542">
    <property type="entry name" value="Sigma70_r2"/>
    <property type="match status" value="1"/>
</dbReference>
<dbReference type="InterPro" id="IPR036388">
    <property type="entry name" value="WH-like_DNA-bd_sf"/>
</dbReference>
<keyword evidence="2" id="KW-0805">Transcription regulation</keyword>
<evidence type="ECO:0000259" key="7">
    <source>
        <dbReference type="Pfam" id="PF08281"/>
    </source>
</evidence>
<protein>
    <submittedName>
        <fullName evidence="9">RNA polymerase subunit sigma-24</fullName>
    </submittedName>
</protein>
<evidence type="ECO:0000259" key="8">
    <source>
        <dbReference type="Pfam" id="PF20239"/>
    </source>
</evidence>
<comment type="similarity">
    <text evidence="1">Belongs to the sigma-70 factor family. ECF subfamily.</text>
</comment>
<evidence type="ECO:0000256" key="4">
    <source>
        <dbReference type="ARBA" id="ARBA00023163"/>
    </source>
</evidence>
<evidence type="ECO:0000256" key="3">
    <source>
        <dbReference type="ARBA" id="ARBA00023082"/>
    </source>
</evidence>
<sequence length="418" mass="45356">MTALGADAVADVVRAEYGRVVAGLIRRFGDIQLAEDALGEALVIALERWPQDGVPPNPAGWLTTTAHRKALDHLRREKVRDEKYAEAAMLTDDTIPEPTGPVTDDRLRLIFTCCHPALAEPARVALTLRLLGGLTVAEIANAFLVPETTMAQRITRAKAKIAKARIPYRIPDQADIAERLEGVLAVLYLVYNEGYLSSSADNADRQDLAEEAIRLTRAVRSISSGIGSPPEVDGLLALMLLSQARRPARIAAGGSLVTLDEQDRTRWDADLIDEGHALVRECLRRNAPGPYQIQAAIQAVHTDALDASLTDWAQIAALYDQLMVLQPTPIVALNRAVAVAELDGPHVALAVVDGLKLTAYAPWHATRADLLRRLGREDDARRAYAAAIATTENPAERAWLASRRESLGGPTSRRGSRA</sequence>
<dbReference type="InterPro" id="IPR013325">
    <property type="entry name" value="RNA_pol_sigma_r2"/>
</dbReference>
<proteinExistence type="inferred from homology"/>
<dbReference type="EMBL" id="AVPJ01000009">
    <property type="protein sequence ID" value="KGN31825.1"/>
    <property type="molecule type" value="Genomic_DNA"/>
</dbReference>
<evidence type="ECO:0000256" key="1">
    <source>
        <dbReference type="ARBA" id="ARBA00010641"/>
    </source>
</evidence>
<dbReference type="AlphaFoldDB" id="A0A0A0J357"/>
<feature type="domain" description="RNA polymerase sigma factor 70 region 4 type 2" evidence="7">
    <location>
        <begin position="110"/>
        <end position="161"/>
    </location>
</feature>
<dbReference type="NCBIfam" id="TIGR02937">
    <property type="entry name" value="sigma70-ECF"/>
    <property type="match status" value="1"/>
</dbReference>
<dbReference type="Gene3D" id="1.10.10.10">
    <property type="entry name" value="Winged helix-like DNA-binding domain superfamily/Winged helix DNA-binding domain"/>
    <property type="match status" value="1"/>
</dbReference>
<comment type="caution">
    <text evidence="9">The sequence shown here is derived from an EMBL/GenBank/DDBJ whole genome shotgun (WGS) entry which is preliminary data.</text>
</comment>
<evidence type="ECO:0000256" key="5">
    <source>
        <dbReference type="SAM" id="MobiDB-lite"/>
    </source>
</evidence>
<dbReference type="SUPFAM" id="SSF88659">
    <property type="entry name" value="Sigma3 and sigma4 domains of RNA polymerase sigma factors"/>
    <property type="match status" value="1"/>
</dbReference>
<dbReference type="Pfam" id="PF20239">
    <property type="entry name" value="DUF6596"/>
    <property type="match status" value="1"/>
</dbReference>
<keyword evidence="10" id="KW-1185">Reference proteome</keyword>
<feature type="region of interest" description="Disordered" evidence="5">
    <location>
        <begin position="399"/>
        <end position="418"/>
    </location>
</feature>
<evidence type="ECO:0000259" key="6">
    <source>
        <dbReference type="Pfam" id="PF04542"/>
    </source>
</evidence>
<dbReference type="GO" id="GO:0003677">
    <property type="term" value="F:DNA binding"/>
    <property type="evidence" value="ECO:0007669"/>
    <property type="project" value="InterPro"/>
</dbReference>
<dbReference type="InterPro" id="IPR007627">
    <property type="entry name" value="RNA_pol_sigma70_r2"/>
</dbReference>
<feature type="domain" description="DUF6596" evidence="8">
    <location>
        <begin position="179"/>
        <end position="281"/>
    </location>
</feature>
<dbReference type="SUPFAM" id="SSF88946">
    <property type="entry name" value="Sigma2 domain of RNA polymerase sigma factors"/>
    <property type="match status" value="1"/>
</dbReference>
<dbReference type="InterPro" id="IPR013249">
    <property type="entry name" value="RNA_pol_sigma70_r4_t2"/>
</dbReference>
<dbReference type="OrthoDB" id="9780299at2"/>
<evidence type="ECO:0000313" key="10">
    <source>
        <dbReference type="Proteomes" id="UP000030002"/>
    </source>
</evidence>
<dbReference type="Gene3D" id="1.10.1740.10">
    <property type="match status" value="1"/>
</dbReference>
<dbReference type="InterPro" id="IPR014284">
    <property type="entry name" value="RNA_pol_sigma-70_dom"/>
</dbReference>
<dbReference type="RefSeq" id="WP_035916633.1">
    <property type="nucleotide sequence ID" value="NZ_AVPJ01000009.1"/>
</dbReference>
<dbReference type="GO" id="GO:0006352">
    <property type="term" value="P:DNA-templated transcription initiation"/>
    <property type="evidence" value="ECO:0007669"/>
    <property type="project" value="InterPro"/>
</dbReference>
<gene>
    <name evidence="9" type="ORF">N802_18825</name>
</gene>
<keyword evidence="3" id="KW-0731">Sigma factor</keyword>
<dbReference type="PANTHER" id="PTHR47756">
    <property type="entry name" value="BLL6612 PROTEIN-RELATED"/>
    <property type="match status" value="1"/>
</dbReference>
<feature type="domain" description="RNA polymerase sigma-70 region 2" evidence="6">
    <location>
        <begin position="14"/>
        <end position="78"/>
    </location>
</feature>
<dbReference type="Proteomes" id="UP000030002">
    <property type="component" value="Unassembled WGS sequence"/>
</dbReference>
<name>A0A0A0J357_9MICO</name>
<evidence type="ECO:0000313" key="9">
    <source>
        <dbReference type="EMBL" id="KGN31825.1"/>
    </source>
</evidence>
<organism evidence="9 10">
    <name type="scientific">Knoellia sinensis KCTC 19936</name>
    <dbReference type="NCBI Taxonomy" id="1385520"/>
    <lineage>
        <taxon>Bacteria</taxon>
        <taxon>Bacillati</taxon>
        <taxon>Actinomycetota</taxon>
        <taxon>Actinomycetes</taxon>
        <taxon>Micrococcales</taxon>
        <taxon>Intrasporangiaceae</taxon>
        <taxon>Knoellia</taxon>
    </lineage>
</organism>
<dbReference type="PANTHER" id="PTHR47756:SF2">
    <property type="entry name" value="BLL6612 PROTEIN"/>
    <property type="match status" value="1"/>
</dbReference>
<accession>A0A0A0J357</accession>
<dbReference type="InterPro" id="IPR013324">
    <property type="entry name" value="RNA_pol_sigma_r3/r4-like"/>
</dbReference>